<dbReference type="InterPro" id="IPR004875">
    <property type="entry name" value="DDE_SF_endonuclease_dom"/>
</dbReference>
<evidence type="ECO:0000313" key="3">
    <source>
        <dbReference type="EMBL" id="KAJ8314823.1"/>
    </source>
</evidence>
<feature type="compositionally biased region" description="Polar residues" evidence="1">
    <location>
        <begin position="365"/>
        <end position="393"/>
    </location>
</feature>
<dbReference type="CDD" id="cd15489">
    <property type="entry name" value="PHD_SF"/>
    <property type="match status" value="1"/>
</dbReference>
<dbReference type="Pfam" id="PF03184">
    <property type="entry name" value="DDE_1"/>
    <property type="match status" value="1"/>
</dbReference>
<dbReference type="Proteomes" id="UP001217089">
    <property type="component" value="Unassembled WGS sequence"/>
</dbReference>
<evidence type="ECO:0000256" key="1">
    <source>
        <dbReference type="SAM" id="MobiDB-lite"/>
    </source>
</evidence>
<reference evidence="3 4" key="1">
    <citation type="submission" date="2022-12" db="EMBL/GenBank/DDBJ databases">
        <title>Chromosome-level genome of Tegillarca granosa.</title>
        <authorList>
            <person name="Kim J."/>
        </authorList>
    </citation>
    <scope>NUCLEOTIDE SEQUENCE [LARGE SCALE GENOMIC DNA]</scope>
    <source>
        <strain evidence="3">Teg-2019</strain>
        <tissue evidence="3">Adductor muscle</tissue>
    </source>
</reference>
<accession>A0ABQ9FBW9</accession>
<name>A0ABQ9FBW9_TEGGR</name>
<evidence type="ECO:0000313" key="4">
    <source>
        <dbReference type="Proteomes" id="UP001217089"/>
    </source>
</evidence>
<dbReference type="Gene3D" id="3.30.40.10">
    <property type="entry name" value="Zinc/RING finger domain, C3HC4 (zinc finger)"/>
    <property type="match status" value="1"/>
</dbReference>
<feature type="compositionally biased region" description="Basic residues" evidence="1">
    <location>
        <begin position="1"/>
        <end position="20"/>
    </location>
</feature>
<dbReference type="EMBL" id="JARBDR010000337">
    <property type="protein sequence ID" value="KAJ8314823.1"/>
    <property type="molecule type" value="Genomic_DNA"/>
</dbReference>
<evidence type="ECO:0000259" key="2">
    <source>
        <dbReference type="Pfam" id="PF03184"/>
    </source>
</evidence>
<dbReference type="PANTHER" id="PTHR19303:SF74">
    <property type="entry name" value="POGO TRANSPOSABLE ELEMENT WITH KRAB DOMAIN"/>
    <property type="match status" value="1"/>
</dbReference>
<feature type="compositionally biased region" description="Low complexity" evidence="1">
    <location>
        <begin position="468"/>
        <end position="478"/>
    </location>
</feature>
<protein>
    <recommendedName>
        <fullName evidence="2">DDE-1 domain-containing protein</fullName>
    </recommendedName>
</protein>
<comment type="caution">
    <text evidence="3">The sequence shown here is derived from an EMBL/GenBank/DDBJ whole genome shotgun (WGS) entry which is preliminary data.</text>
</comment>
<keyword evidence="4" id="KW-1185">Reference proteome</keyword>
<dbReference type="InterPro" id="IPR013083">
    <property type="entry name" value="Znf_RING/FYVE/PHD"/>
</dbReference>
<feature type="region of interest" description="Disordered" evidence="1">
    <location>
        <begin position="461"/>
        <end position="496"/>
    </location>
</feature>
<feature type="region of interest" description="Disordered" evidence="1">
    <location>
        <begin position="362"/>
        <end position="393"/>
    </location>
</feature>
<feature type="region of interest" description="Disordered" evidence="1">
    <location>
        <begin position="1"/>
        <end position="28"/>
    </location>
</feature>
<gene>
    <name evidence="3" type="ORF">KUTeg_006973</name>
</gene>
<feature type="domain" description="DDE-1" evidence="2">
    <location>
        <begin position="223"/>
        <end position="303"/>
    </location>
</feature>
<sequence>MGRNKKAKPGSPAKKYKRGFPKTPTKTTKAKKALFEVQSGQSILKTAEKYNLSYSYLQRRVSGTVGLQSRNGPSPYLTTDEEEMIANYVSEMALRGMGLGPSDIIDLVQEFLKKEKRKAPFKDNRPSYTWYYGFMGRHFNKLEKRKETLLEASRSKVTPQAMDNWFDKYRKFFSDRDMLDKPERILNADEIGFTMGSKAGNVIGPSKTVYSEDIPHVSGGSSKQRLTVMYCANAEGNMLPPFFVYPEPEPTAYDPLIGAARGSRVEYTPKGWMDATTFSKFIDHFDANVDKTNRPTLLLLDSLQETYLAFYKPSIIIGGFKGSGIYPVNREAISQNRLKPSATFDLGNEDKELDVCETALEASENENNSTLKSTPDQSSTVSPNTLKSTPDQSSTVSPLLVEILKLPQAKTQKPKPKRLIDSLPYSLTSSDSIRKMALDKLKCARNTAKKEKTAKERYLKKREKELSKSSSSEAAKPSISRKCVSTKRSKARPSSAPSVNETICPVCIGSFEEENSLEMGTVWIECDKCHGWMHKDCIPLNHDFNASNVKFTCHVAEALTPGLS</sequence>
<dbReference type="InterPro" id="IPR050863">
    <property type="entry name" value="CenT-Element_Derived"/>
</dbReference>
<dbReference type="SUPFAM" id="SSF57903">
    <property type="entry name" value="FYVE/PHD zinc finger"/>
    <property type="match status" value="1"/>
</dbReference>
<organism evidence="3 4">
    <name type="scientific">Tegillarca granosa</name>
    <name type="common">Malaysian cockle</name>
    <name type="synonym">Anadara granosa</name>
    <dbReference type="NCBI Taxonomy" id="220873"/>
    <lineage>
        <taxon>Eukaryota</taxon>
        <taxon>Metazoa</taxon>
        <taxon>Spiralia</taxon>
        <taxon>Lophotrochozoa</taxon>
        <taxon>Mollusca</taxon>
        <taxon>Bivalvia</taxon>
        <taxon>Autobranchia</taxon>
        <taxon>Pteriomorphia</taxon>
        <taxon>Arcoida</taxon>
        <taxon>Arcoidea</taxon>
        <taxon>Arcidae</taxon>
        <taxon>Tegillarca</taxon>
    </lineage>
</organism>
<dbReference type="InterPro" id="IPR011011">
    <property type="entry name" value="Znf_FYVE_PHD"/>
</dbReference>
<dbReference type="PANTHER" id="PTHR19303">
    <property type="entry name" value="TRANSPOSON"/>
    <property type="match status" value="1"/>
</dbReference>
<proteinExistence type="predicted"/>